<evidence type="ECO:0000256" key="1">
    <source>
        <dbReference type="ARBA" id="ARBA00006987"/>
    </source>
</evidence>
<dbReference type="Gene3D" id="3.40.190.10">
    <property type="entry name" value="Periplasmic binding protein-like II"/>
    <property type="match status" value="1"/>
</dbReference>
<comment type="similarity">
    <text evidence="1">Belongs to the UPF0065 (bug) family.</text>
</comment>
<name>A0A934Q1Q4_9BURK</name>
<evidence type="ECO:0000256" key="2">
    <source>
        <dbReference type="SAM" id="SignalP"/>
    </source>
</evidence>
<sequence>MRRKTFIALACAGAAAAVLPAHAQQAYPNKPIRIVVPFAVAGIADSFARAIALKLGDAWGQPVVVENKTGAGGNIGADLVAKSPPDGYTLVMGNIGTHAVNPFLVKNMPFDPIKDFTPIAHVLDAEGLLVVNPSVPAKNVAELVAYSKAQSGKLSYASGGLGTTSHLAGELFKSLAKVSVIHVPYKGNSPAILDVIGGQATMAFATMPTVLPHVKAGKLRALAVLGSARTRALPDLPPVADTLAGFDVSNWIGLFAPAGTPAEVVNKINAEVQKIMQTPEMQKRMEAEGAKFIPTTPQTFAAFQKAEADKWGKTIRDAGISPE</sequence>
<dbReference type="Proteomes" id="UP000617041">
    <property type="component" value="Unassembled WGS sequence"/>
</dbReference>
<feature type="chain" id="PRO_5036736105" evidence="2">
    <location>
        <begin position="24"/>
        <end position="323"/>
    </location>
</feature>
<dbReference type="InterPro" id="IPR005064">
    <property type="entry name" value="BUG"/>
</dbReference>
<dbReference type="InterPro" id="IPR042100">
    <property type="entry name" value="Bug_dom1"/>
</dbReference>
<dbReference type="Pfam" id="PF03401">
    <property type="entry name" value="TctC"/>
    <property type="match status" value="1"/>
</dbReference>
<keyword evidence="2" id="KW-0732">Signal</keyword>
<proteinExistence type="inferred from homology"/>
<gene>
    <name evidence="3" type="ORF">I8E28_11850</name>
</gene>
<dbReference type="SUPFAM" id="SSF53850">
    <property type="entry name" value="Periplasmic binding protein-like II"/>
    <property type="match status" value="1"/>
</dbReference>
<dbReference type="PANTHER" id="PTHR42928:SF5">
    <property type="entry name" value="BLR1237 PROTEIN"/>
    <property type="match status" value="1"/>
</dbReference>
<dbReference type="EMBL" id="JAEDAO010000001">
    <property type="protein sequence ID" value="MBK0393286.1"/>
    <property type="molecule type" value="Genomic_DNA"/>
</dbReference>
<protein>
    <submittedName>
        <fullName evidence="3">Tripartite tricarboxylate transporter substrate binding protein</fullName>
    </submittedName>
</protein>
<reference evidence="3" key="1">
    <citation type="submission" date="2020-12" db="EMBL/GenBank/DDBJ databases">
        <title>Ramlibacter sp. nov., isolated from a freshwater alga, Cryptomonas.</title>
        <authorList>
            <person name="Kim H.M."/>
            <person name="Jeon C.O."/>
        </authorList>
    </citation>
    <scope>NUCLEOTIDE SEQUENCE</scope>
    <source>
        <strain evidence="3">CrO1</strain>
    </source>
</reference>
<organism evidence="3 4">
    <name type="scientific">Ramlibacter algicola</name>
    <dbReference type="NCBI Taxonomy" id="2795217"/>
    <lineage>
        <taxon>Bacteria</taxon>
        <taxon>Pseudomonadati</taxon>
        <taxon>Pseudomonadota</taxon>
        <taxon>Betaproteobacteria</taxon>
        <taxon>Burkholderiales</taxon>
        <taxon>Comamonadaceae</taxon>
        <taxon>Ramlibacter</taxon>
    </lineage>
</organism>
<dbReference type="RefSeq" id="WP_200788265.1">
    <property type="nucleotide sequence ID" value="NZ_JAEDAO010000001.1"/>
</dbReference>
<dbReference type="Gene3D" id="3.40.190.150">
    <property type="entry name" value="Bordetella uptake gene, domain 1"/>
    <property type="match status" value="1"/>
</dbReference>
<dbReference type="CDD" id="cd13578">
    <property type="entry name" value="PBP2_Bug27"/>
    <property type="match status" value="1"/>
</dbReference>
<accession>A0A934Q1Q4</accession>
<dbReference type="AlphaFoldDB" id="A0A934Q1Q4"/>
<dbReference type="PANTHER" id="PTHR42928">
    <property type="entry name" value="TRICARBOXYLATE-BINDING PROTEIN"/>
    <property type="match status" value="1"/>
</dbReference>
<dbReference type="PIRSF" id="PIRSF017082">
    <property type="entry name" value="YflP"/>
    <property type="match status" value="1"/>
</dbReference>
<comment type="caution">
    <text evidence="3">The sequence shown here is derived from an EMBL/GenBank/DDBJ whole genome shotgun (WGS) entry which is preliminary data.</text>
</comment>
<keyword evidence="4" id="KW-1185">Reference proteome</keyword>
<feature type="signal peptide" evidence="2">
    <location>
        <begin position="1"/>
        <end position="23"/>
    </location>
</feature>
<evidence type="ECO:0000313" key="3">
    <source>
        <dbReference type="EMBL" id="MBK0393286.1"/>
    </source>
</evidence>
<evidence type="ECO:0000313" key="4">
    <source>
        <dbReference type="Proteomes" id="UP000617041"/>
    </source>
</evidence>